<reference evidence="4" key="1">
    <citation type="journal article" date="2021" name="PeerJ">
        <title>Extensive microbial diversity within the chicken gut microbiome revealed by metagenomics and culture.</title>
        <authorList>
            <person name="Gilroy R."/>
            <person name="Ravi A."/>
            <person name="Getino M."/>
            <person name="Pursley I."/>
            <person name="Horton D.L."/>
            <person name="Alikhan N.F."/>
            <person name="Baker D."/>
            <person name="Gharbi K."/>
            <person name="Hall N."/>
            <person name="Watson M."/>
            <person name="Adriaenssens E.M."/>
            <person name="Foster-Nyarko E."/>
            <person name="Jarju S."/>
            <person name="Secka A."/>
            <person name="Antonio M."/>
            <person name="Oren A."/>
            <person name="Chaudhuri R.R."/>
            <person name="La Ragione R."/>
            <person name="Hildebrand F."/>
            <person name="Pallen M.J."/>
        </authorList>
    </citation>
    <scope>NUCLEOTIDE SEQUENCE</scope>
    <source>
        <strain evidence="4">CHK169-2315</strain>
    </source>
</reference>
<dbReference type="InterPro" id="IPR053843">
    <property type="entry name" value="DnaD_N"/>
</dbReference>
<dbReference type="InterPro" id="IPR034829">
    <property type="entry name" value="DnaD-like_sf"/>
</dbReference>
<dbReference type="Proteomes" id="UP000823937">
    <property type="component" value="Unassembled WGS sequence"/>
</dbReference>
<sequence length="224" mass="26872">MNEQYNLEQMLLDQMSVPMKLLTDYKKIGLHEYDVMVVLQIHRFLQKDEEFPTPSELANYLTISVEQCMEIIRKLMQRNLLTMIQKENELGQLTEAYSLLLLWKKLYTEEKQEENEEGTIFILFEQEFGRPLSPFEIETISVWLDEDKMKPSLIKAALREAVLMSKLNFKYIDRILREWKRKGIRSVEQARTEGEKFRTNQVTKHYEVEKRDTSIYFNWLEGDD</sequence>
<dbReference type="InterPro" id="IPR006343">
    <property type="entry name" value="DnaB/C_C"/>
</dbReference>
<dbReference type="SUPFAM" id="SSF158499">
    <property type="entry name" value="DnaD domain-like"/>
    <property type="match status" value="1"/>
</dbReference>
<evidence type="ECO:0000256" key="1">
    <source>
        <dbReference type="ARBA" id="ARBA00093462"/>
    </source>
</evidence>
<dbReference type="InterPro" id="IPR036388">
    <property type="entry name" value="WH-like_DNA-bd_sf"/>
</dbReference>
<feature type="domain" description="DnaB/C C-terminal" evidence="2">
    <location>
        <begin position="123"/>
        <end position="191"/>
    </location>
</feature>
<dbReference type="Pfam" id="PF21984">
    <property type="entry name" value="DnaD_N"/>
    <property type="match status" value="1"/>
</dbReference>
<reference evidence="4" key="2">
    <citation type="submission" date="2021-04" db="EMBL/GenBank/DDBJ databases">
        <authorList>
            <person name="Gilroy R."/>
        </authorList>
    </citation>
    <scope>NUCLEOTIDE SEQUENCE</scope>
    <source>
        <strain evidence="4">CHK169-2315</strain>
    </source>
</reference>
<evidence type="ECO:0000313" key="5">
    <source>
        <dbReference type="Proteomes" id="UP000823937"/>
    </source>
</evidence>
<dbReference type="PANTHER" id="PTHR37293:SF6">
    <property type="entry name" value="DNA REPLICATION PROTEIN DNAD"/>
    <property type="match status" value="1"/>
</dbReference>
<evidence type="ECO:0000313" key="4">
    <source>
        <dbReference type="EMBL" id="HIV75146.1"/>
    </source>
</evidence>
<dbReference type="Gene3D" id="1.10.10.630">
    <property type="entry name" value="DnaD domain-like"/>
    <property type="match status" value="1"/>
</dbReference>
<dbReference type="EMBL" id="DXHX01000125">
    <property type="protein sequence ID" value="HIV75146.1"/>
    <property type="molecule type" value="Genomic_DNA"/>
</dbReference>
<gene>
    <name evidence="4" type="ORF">H9895_08730</name>
</gene>
<dbReference type="InterPro" id="IPR053162">
    <property type="entry name" value="DnaD"/>
</dbReference>
<accession>A0A9D1TK52</accession>
<comment type="similarity">
    <text evidence="1">Belongs to the DnaB/DnaD family.</text>
</comment>
<name>A0A9D1TK52_9BACI</name>
<comment type="caution">
    <text evidence="4">The sequence shown here is derived from an EMBL/GenBank/DDBJ whole genome shotgun (WGS) entry which is preliminary data.</text>
</comment>
<protein>
    <submittedName>
        <fullName evidence="4">DnaD domain-containing protein</fullName>
    </submittedName>
</protein>
<evidence type="ECO:0000259" key="3">
    <source>
        <dbReference type="Pfam" id="PF21984"/>
    </source>
</evidence>
<dbReference type="PANTHER" id="PTHR37293">
    <property type="entry name" value="PHAGE REPLICATION PROTEIN-RELATED"/>
    <property type="match status" value="1"/>
</dbReference>
<dbReference type="Gene3D" id="1.10.10.10">
    <property type="entry name" value="Winged helix-like DNA-binding domain superfamily/Winged helix DNA-binding domain"/>
    <property type="match status" value="1"/>
</dbReference>
<organism evidence="4 5">
    <name type="scientific">Candidatus Pseudogracilibacillus intestinigallinarum</name>
    <dbReference type="NCBI Taxonomy" id="2838742"/>
    <lineage>
        <taxon>Bacteria</taxon>
        <taxon>Bacillati</taxon>
        <taxon>Bacillota</taxon>
        <taxon>Bacilli</taxon>
        <taxon>Bacillales</taxon>
        <taxon>Bacillaceae</taxon>
        <taxon>Pseudogracilibacillus</taxon>
    </lineage>
</organism>
<feature type="domain" description="DnaD N-terminal" evidence="3">
    <location>
        <begin position="17"/>
        <end position="116"/>
    </location>
</feature>
<dbReference type="Pfam" id="PF07261">
    <property type="entry name" value="DnaB_2"/>
    <property type="match status" value="1"/>
</dbReference>
<proteinExistence type="inferred from homology"/>
<dbReference type="AlphaFoldDB" id="A0A9D1TK52"/>
<dbReference type="NCBIfam" id="TIGR01446">
    <property type="entry name" value="DnaD_dom"/>
    <property type="match status" value="1"/>
</dbReference>
<evidence type="ECO:0000259" key="2">
    <source>
        <dbReference type="Pfam" id="PF07261"/>
    </source>
</evidence>